<evidence type="ECO:0000313" key="2">
    <source>
        <dbReference type="EMBL" id="MBC3810065.1"/>
    </source>
</evidence>
<dbReference type="InterPro" id="IPR051044">
    <property type="entry name" value="MAG_DAG_Lipase"/>
</dbReference>
<protein>
    <submittedName>
        <fullName evidence="2">Lysophospholipase</fullName>
    </submittedName>
</protein>
<dbReference type="PANTHER" id="PTHR11614">
    <property type="entry name" value="PHOSPHOLIPASE-RELATED"/>
    <property type="match status" value="1"/>
</dbReference>
<dbReference type="InterPro" id="IPR029058">
    <property type="entry name" value="AB_hydrolase_fold"/>
</dbReference>
<dbReference type="Gene3D" id="3.40.50.1820">
    <property type="entry name" value="alpha/beta hydrolase"/>
    <property type="match status" value="1"/>
</dbReference>
<reference evidence="2 3" key="1">
    <citation type="submission" date="2020-08" db="EMBL/GenBank/DDBJ databases">
        <title>Novel species isolated from subtropical streams in China.</title>
        <authorList>
            <person name="Lu H."/>
        </authorList>
    </citation>
    <scope>NUCLEOTIDE SEQUENCE [LARGE SCALE GENOMIC DNA]</scope>
    <source>
        <strain evidence="2 3">CCTCC AB 2015119</strain>
    </source>
</reference>
<organism evidence="2 3">
    <name type="scientific">Undibacterium aquatile</name>
    <dbReference type="NCBI Taxonomy" id="1537398"/>
    <lineage>
        <taxon>Bacteria</taxon>
        <taxon>Pseudomonadati</taxon>
        <taxon>Pseudomonadota</taxon>
        <taxon>Betaproteobacteria</taxon>
        <taxon>Burkholderiales</taxon>
        <taxon>Oxalobacteraceae</taxon>
        <taxon>Undibacterium</taxon>
    </lineage>
</organism>
<name>A0ABR6XAV4_9BURK</name>
<dbReference type="Pfam" id="PF12146">
    <property type="entry name" value="Hydrolase_4"/>
    <property type="match status" value="1"/>
</dbReference>
<dbReference type="Proteomes" id="UP000637632">
    <property type="component" value="Unassembled WGS sequence"/>
</dbReference>
<dbReference type="RefSeq" id="WP_190476791.1">
    <property type="nucleotide sequence ID" value="NZ_JACOFT010000001.1"/>
</dbReference>
<comment type="caution">
    <text evidence="2">The sequence shown here is derived from an EMBL/GenBank/DDBJ whole genome shotgun (WGS) entry which is preliminary data.</text>
</comment>
<accession>A0ABR6XAV4</accession>
<sequence length="295" mass="32355">MTAHIENTREFDLTTQDGTRLFVRDWPLAPNGDQLPPGVLLMHGLGEHCGRYAHIARFFNALGFAVRTYDHRGHGKSSGNAGDVPDDDAILRDAQTIIQDFSQQLAAPPILLGHSMGGLFAARFVAANLAPVRALILSSPALAIRMSGFEQQLAKVALALFPGTGLPNGLKTRYLSHDAEVVQAYQNDALVHPKISARLLRSMQAAIAFTHQHVSNIAIPVLLLVAEDDHLVDPDGSRRFEKGVVPTLMTAHYYDGFYHEIFNELDATPVFDDLRTWLEQQHLTPLTATSHVTGT</sequence>
<evidence type="ECO:0000313" key="3">
    <source>
        <dbReference type="Proteomes" id="UP000637632"/>
    </source>
</evidence>
<dbReference type="SUPFAM" id="SSF53474">
    <property type="entry name" value="alpha/beta-Hydrolases"/>
    <property type="match status" value="1"/>
</dbReference>
<dbReference type="InterPro" id="IPR022742">
    <property type="entry name" value="Hydrolase_4"/>
</dbReference>
<dbReference type="EMBL" id="JACOFT010000001">
    <property type="protein sequence ID" value="MBC3810065.1"/>
    <property type="molecule type" value="Genomic_DNA"/>
</dbReference>
<proteinExistence type="predicted"/>
<gene>
    <name evidence="2" type="ORF">H8K26_01310</name>
</gene>
<evidence type="ECO:0000259" key="1">
    <source>
        <dbReference type="Pfam" id="PF12146"/>
    </source>
</evidence>
<keyword evidence="3" id="KW-1185">Reference proteome</keyword>
<feature type="domain" description="Serine aminopeptidase S33" evidence="1">
    <location>
        <begin position="39"/>
        <end position="266"/>
    </location>
</feature>